<reference evidence="2 3" key="1">
    <citation type="submission" date="2019-04" db="EMBL/GenBank/DDBJ databases">
        <title>Comparative genomics and transcriptomics to analyze fruiting body development in filamentous ascomycetes.</title>
        <authorList>
            <consortium name="DOE Joint Genome Institute"/>
            <person name="Lutkenhaus R."/>
            <person name="Traeger S."/>
            <person name="Breuer J."/>
            <person name="Kuo A."/>
            <person name="Lipzen A."/>
            <person name="Pangilinan J."/>
            <person name="Dilworth D."/>
            <person name="Sandor L."/>
            <person name="Poggeler S."/>
            <person name="Barry K."/>
            <person name="Grigoriev I.V."/>
            <person name="Nowrousian M."/>
        </authorList>
    </citation>
    <scope>NUCLEOTIDE SEQUENCE [LARGE SCALE GENOMIC DNA]</scope>
    <source>
        <strain evidence="2 3">CBS 389.68</strain>
    </source>
</reference>
<accession>A0A4S2MLT6</accession>
<sequence length="116" mass="12692">MLCCTWNRNLRNRRALRWCGRQREAGSTPGVSESGVVAFRSSTQLSRAPPTGTSPYPPHESPRLHRHLPIGAIPSGCPALKHILACQPNHLSGPLHITVPPFFDPSNPPPPPLPRD</sequence>
<name>A0A4S2MLT6_9PEZI</name>
<proteinExistence type="predicted"/>
<organism evidence="2 3">
    <name type="scientific">Ascodesmis nigricans</name>
    <dbReference type="NCBI Taxonomy" id="341454"/>
    <lineage>
        <taxon>Eukaryota</taxon>
        <taxon>Fungi</taxon>
        <taxon>Dikarya</taxon>
        <taxon>Ascomycota</taxon>
        <taxon>Pezizomycotina</taxon>
        <taxon>Pezizomycetes</taxon>
        <taxon>Pezizales</taxon>
        <taxon>Ascodesmidaceae</taxon>
        <taxon>Ascodesmis</taxon>
    </lineage>
</organism>
<feature type="region of interest" description="Disordered" evidence="1">
    <location>
        <begin position="22"/>
        <end position="68"/>
    </location>
</feature>
<gene>
    <name evidence="2" type="ORF">EX30DRAFT_169350</name>
</gene>
<dbReference type="AlphaFoldDB" id="A0A4S2MLT6"/>
<dbReference type="Proteomes" id="UP000298138">
    <property type="component" value="Unassembled WGS sequence"/>
</dbReference>
<dbReference type="InParanoid" id="A0A4S2MLT6"/>
<protein>
    <submittedName>
        <fullName evidence="2">Uncharacterized protein</fullName>
    </submittedName>
</protein>
<keyword evidence="3" id="KW-1185">Reference proteome</keyword>
<evidence type="ECO:0000313" key="3">
    <source>
        <dbReference type="Proteomes" id="UP000298138"/>
    </source>
</evidence>
<feature type="compositionally biased region" description="Polar residues" evidence="1">
    <location>
        <begin position="40"/>
        <end position="54"/>
    </location>
</feature>
<evidence type="ECO:0000313" key="2">
    <source>
        <dbReference type="EMBL" id="TGZ78000.1"/>
    </source>
</evidence>
<dbReference type="EMBL" id="ML220146">
    <property type="protein sequence ID" value="TGZ78000.1"/>
    <property type="molecule type" value="Genomic_DNA"/>
</dbReference>
<evidence type="ECO:0000256" key="1">
    <source>
        <dbReference type="SAM" id="MobiDB-lite"/>
    </source>
</evidence>